<dbReference type="GeneID" id="10531247"/>
<dbReference type="Proteomes" id="UP000008783">
    <property type="component" value="Unassembled WGS sequence"/>
</dbReference>
<dbReference type="InParanoid" id="E3K4J6"/>
<dbReference type="AlphaFoldDB" id="E3K4J6"/>
<evidence type="ECO:0000313" key="1">
    <source>
        <dbReference type="EMBL" id="EFP79423.2"/>
    </source>
</evidence>
<protein>
    <submittedName>
        <fullName evidence="1">Uncharacterized protein</fullName>
    </submittedName>
</protein>
<dbReference type="EMBL" id="DS178272">
    <property type="protein sequence ID" value="EFP79423.2"/>
    <property type="molecule type" value="Genomic_DNA"/>
</dbReference>
<proteinExistence type="predicted"/>
<organism evidence="1 2">
    <name type="scientific">Puccinia graminis f. sp. tritici (strain CRL 75-36-700-3 / race SCCL)</name>
    <name type="common">Black stem rust fungus</name>
    <dbReference type="NCBI Taxonomy" id="418459"/>
    <lineage>
        <taxon>Eukaryota</taxon>
        <taxon>Fungi</taxon>
        <taxon>Dikarya</taxon>
        <taxon>Basidiomycota</taxon>
        <taxon>Pucciniomycotina</taxon>
        <taxon>Pucciniomycetes</taxon>
        <taxon>Pucciniales</taxon>
        <taxon>Pucciniaceae</taxon>
        <taxon>Puccinia</taxon>
    </lineage>
</organism>
<reference key="1">
    <citation type="submission" date="2007-01" db="EMBL/GenBank/DDBJ databases">
        <title>The Genome Sequence of Puccinia graminis f. sp. tritici Strain CRL 75-36-700-3.</title>
        <authorList>
            <consortium name="The Broad Institute Genome Sequencing Platform"/>
            <person name="Birren B."/>
            <person name="Lander E."/>
            <person name="Galagan J."/>
            <person name="Nusbaum C."/>
            <person name="Devon K."/>
            <person name="Cuomo C."/>
            <person name="Jaffe D."/>
            <person name="Butler J."/>
            <person name="Alvarez P."/>
            <person name="Gnerre S."/>
            <person name="Grabherr M."/>
            <person name="Mauceli E."/>
            <person name="Brockman W."/>
            <person name="Young S."/>
            <person name="LaButti K."/>
            <person name="Sykes S."/>
            <person name="DeCaprio D."/>
            <person name="Crawford M."/>
            <person name="Koehrsen M."/>
            <person name="Engels R."/>
            <person name="Montgomery P."/>
            <person name="Pearson M."/>
            <person name="Howarth C."/>
            <person name="Larson L."/>
            <person name="White J."/>
            <person name="Zeng Q."/>
            <person name="Kodira C."/>
            <person name="Yandava C."/>
            <person name="Alvarado L."/>
            <person name="O'Leary S."/>
            <person name="Szabo L."/>
            <person name="Dean R."/>
            <person name="Schein J."/>
        </authorList>
    </citation>
    <scope>NUCLEOTIDE SEQUENCE</scope>
    <source>
        <strain>CRL 75-36-700-3</strain>
    </source>
</reference>
<reference evidence="2" key="2">
    <citation type="journal article" date="2011" name="Proc. Natl. Acad. Sci. U.S.A.">
        <title>Obligate biotrophy features unraveled by the genomic analysis of rust fungi.</title>
        <authorList>
            <person name="Duplessis S."/>
            <person name="Cuomo C.A."/>
            <person name="Lin Y.-C."/>
            <person name="Aerts A."/>
            <person name="Tisserant E."/>
            <person name="Veneault-Fourrey C."/>
            <person name="Joly D.L."/>
            <person name="Hacquard S."/>
            <person name="Amselem J."/>
            <person name="Cantarel B.L."/>
            <person name="Chiu R."/>
            <person name="Coutinho P.M."/>
            <person name="Feau N."/>
            <person name="Field M."/>
            <person name="Frey P."/>
            <person name="Gelhaye E."/>
            <person name="Goldberg J."/>
            <person name="Grabherr M.G."/>
            <person name="Kodira C.D."/>
            <person name="Kohler A."/>
            <person name="Kuees U."/>
            <person name="Lindquist E.A."/>
            <person name="Lucas S.M."/>
            <person name="Mago R."/>
            <person name="Mauceli E."/>
            <person name="Morin E."/>
            <person name="Murat C."/>
            <person name="Pangilinan J.L."/>
            <person name="Park R."/>
            <person name="Pearson M."/>
            <person name="Quesneville H."/>
            <person name="Rouhier N."/>
            <person name="Sakthikumar S."/>
            <person name="Salamov A.A."/>
            <person name="Schmutz J."/>
            <person name="Selles B."/>
            <person name="Shapiro H."/>
            <person name="Tanguay P."/>
            <person name="Tuskan G.A."/>
            <person name="Henrissat B."/>
            <person name="Van de Peer Y."/>
            <person name="Rouze P."/>
            <person name="Ellis J.G."/>
            <person name="Dodds P.N."/>
            <person name="Schein J.E."/>
            <person name="Zhong S."/>
            <person name="Hamelin R.C."/>
            <person name="Grigoriev I.V."/>
            <person name="Szabo L.J."/>
            <person name="Martin F."/>
        </authorList>
    </citation>
    <scope>NUCLEOTIDE SEQUENCE [LARGE SCALE GENOMIC DNA]</scope>
    <source>
        <strain evidence="2">CRL 75-36-700-3 / race SCCL</strain>
    </source>
</reference>
<keyword evidence="2" id="KW-1185">Reference proteome</keyword>
<dbReference type="VEuPathDB" id="FungiDB:PGTG_05744"/>
<dbReference type="OrthoDB" id="10471155at2759"/>
<dbReference type="RefSeq" id="XP_003323842.2">
    <property type="nucleotide sequence ID" value="XM_003323794.2"/>
</dbReference>
<sequence>MAIYVVGPCVAEVPDSLPVSSPGKPSDETARLSLKIISSAREWTAPNVPRKGKHALYDVHQGNARSSSPLDRDFRALGRPGFRLGIDQLQPWIEEALNVGSSGNRKRPLENEHILQQPHPSAVPVNRHVGPLQASSIDNSEKRHKAELLGSDGSCTTPDISRDHFDSNLSHTFDKNLEG</sequence>
<accession>E3K4J6</accession>
<dbReference type="HOGENOM" id="CLU_1504160_0_0_1"/>
<name>E3K4J6_PUCGT</name>
<gene>
    <name evidence="1" type="ORF">PGTG_05744</name>
</gene>
<dbReference type="KEGG" id="pgr:PGTG_05744"/>
<evidence type="ECO:0000313" key="2">
    <source>
        <dbReference type="Proteomes" id="UP000008783"/>
    </source>
</evidence>